<name>A0ABV0QE04_9TELE</name>
<gene>
    <name evidence="3" type="ORF">XENOCAPTIV_021852</name>
</gene>
<dbReference type="EMBL" id="JAHRIN010008884">
    <property type="protein sequence ID" value="MEQ2194044.1"/>
    <property type="molecule type" value="Genomic_DNA"/>
</dbReference>
<reference evidence="3 4" key="1">
    <citation type="submission" date="2021-06" db="EMBL/GenBank/DDBJ databases">
        <authorList>
            <person name="Palmer J.M."/>
        </authorList>
    </citation>
    <scope>NUCLEOTIDE SEQUENCE [LARGE SCALE GENOMIC DNA]</scope>
    <source>
        <strain evidence="3 4">XC_2019</strain>
        <tissue evidence="3">Muscle</tissue>
    </source>
</reference>
<feature type="compositionally biased region" description="Polar residues" evidence="1">
    <location>
        <begin position="169"/>
        <end position="192"/>
    </location>
</feature>
<dbReference type="PANTHER" id="PTHR23250:SF1">
    <property type="entry name" value="TECTONIN BETA-PROPELLER REPEAT-CONTAINING PROTEIN 1"/>
    <property type="match status" value="1"/>
</dbReference>
<organism evidence="3 4">
    <name type="scientific">Xenoophorus captivus</name>
    <dbReference type="NCBI Taxonomy" id="1517983"/>
    <lineage>
        <taxon>Eukaryota</taxon>
        <taxon>Metazoa</taxon>
        <taxon>Chordata</taxon>
        <taxon>Craniata</taxon>
        <taxon>Vertebrata</taxon>
        <taxon>Euteleostomi</taxon>
        <taxon>Actinopterygii</taxon>
        <taxon>Neopterygii</taxon>
        <taxon>Teleostei</taxon>
        <taxon>Neoteleostei</taxon>
        <taxon>Acanthomorphata</taxon>
        <taxon>Ovalentaria</taxon>
        <taxon>Atherinomorphae</taxon>
        <taxon>Cyprinodontiformes</taxon>
        <taxon>Goodeidae</taxon>
        <taxon>Xenoophorus</taxon>
    </lineage>
</organism>
<dbReference type="InterPro" id="IPR051513">
    <property type="entry name" value="Tectonin_beta-prop"/>
</dbReference>
<accession>A0ABV0QE04</accession>
<dbReference type="Proteomes" id="UP001434883">
    <property type="component" value="Unassembled WGS sequence"/>
</dbReference>
<evidence type="ECO:0000259" key="2">
    <source>
        <dbReference type="SMART" id="SM00693"/>
    </source>
</evidence>
<feature type="compositionally biased region" description="Polar residues" evidence="1">
    <location>
        <begin position="212"/>
        <end position="229"/>
    </location>
</feature>
<feature type="region of interest" description="Disordered" evidence="1">
    <location>
        <begin position="167"/>
        <end position="192"/>
    </location>
</feature>
<comment type="caution">
    <text evidence="3">The sequence shown here is derived from an EMBL/GenBank/DDBJ whole genome shotgun (WGS) entry which is preliminary data.</text>
</comment>
<evidence type="ECO:0000256" key="1">
    <source>
        <dbReference type="SAM" id="MobiDB-lite"/>
    </source>
</evidence>
<keyword evidence="4" id="KW-1185">Reference proteome</keyword>
<dbReference type="PANTHER" id="PTHR23250">
    <property type="entry name" value="DYSFERLIN-RELATED"/>
    <property type="match status" value="1"/>
</dbReference>
<proteinExistence type="predicted"/>
<feature type="region of interest" description="Disordered" evidence="1">
    <location>
        <begin position="208"/>
        <end position="235"/>
    </location>
</feature>
<protein>
    <recommendedName>
        <fullName evidence="2">Peroxin/Ferlin domain-containing protein</fullName>
    </recommendedName>
</protein>
<dbReference type="SMART" id="SM00693">
    <property type="entry name" value="DysFN"/>
    <property type="match status" value="1"/>
</dbReference>
<feature type="domain" description="Peroxin/Ferlin" evidence="2">
    <location>
        <begin position="91"/>
        <end position="151"/>
    </location>
</feature>
<feature type="region of interest" description="Disordered" evidence="1">
    <location>
        <begin position="250"/>
        <end position="273"/>
    </location>
</feature>
<evidence type="ECO:0000313" key="4">
    <source>
        <dbReference type="Proteomes" id="UP001434883"/>
    </source>
</evidence>
<dbReference type="InterPro" id="IPR006614">
    <property type="entry name" value="Peroxin/Ferlin"/>
</dbReference>
<sequence>MPITLLWAVDVYGRVYSLSTAGQRWVRADDMLLELKRVTAGKGRCWGIGCDHHIYLNIMPSETSIRYREETYENQVREKTEHGGFISIMLHFRVFLCVHCQRWNPVDGFTDVLLPTDRWPWSDITGMNPQPLHSFQLPSRSWEWEGDWYVDQSCGEPSQTGCEFRGQLTEASQGSAPSGTDSDSELGPTNSEHSAAPVLEAAASSIVPLGGTDTSAPPQEVNEPSSGPQQDAPKAFIPASDSFINSLVSDRDKTTSTQPSITEMPQEGSVDLPPAPVLPTLPAAGHDIPFMNVDLEGAEATRGAQVAGRSLSDVLGTLENSQGIGEEDGPVWTWVSGGGCDVDASSQISWLSPTGIWTNSFLGYIMVG</sequence>
<evidence type="ECO:0000313" key="3">
    <source>
        <dbReference type="EMBL" id="MEQ2194044.1"/>
    </source>
</evidence>